<dbReference type="EMBL" id="BPQI01000126">
    <property type="protein sequence ID" value="GJD57931.1"/>
    <property type="molecule type" value="Genomic_DNA"/>
</dbReference>
<dbReference type="Proteomes" id="UP001055303">
    <property type="component" value="Unassembled WGS sequence"/>
</dbReference>
<evidence type="ECO:0008006" key="3">
    <source>
        <dbReference type="Google" id="ProtNLM"/>
    </source>
</evidence>
<sequence>MEYAKINGQVQAETVQRVVDMVRASPSETAEVLRNWIQDS</sequence>
<proteinExistence type="predicted"/>
<reference evidence="1" key="1">
    <citation type="journal article" date="2021" name="Front. Microbiol.">
        <title>Comprehensive Comparative Genomics and Phenotyping of Methylobacterium Species.</title>
        <authorList>
            <person name="Alessa O."/>
            <person name="Ogura Y."/>
            <person name="Fujitani Y."/>
            <person name="Takami H."/>
            <person name="Hayashi T."/>
            <person name="Sahin N."/>
            <person name="Tani A."/>
        </authorList>
    </citation>
    <scope>NUCLEOTIDE SEQUENCE</scope>
    <source>
        <strain evidence="1">DSM 22415</strain>
    </source>
</reference>
<comment type="caution">
    <text evidence="1">The sequence shown here is derived from an EMBL/GenBank/DDBJ whole genome shotgun (WGS) entry which is preliminary data.</text>
</comment>
<protein>
    <recommendedName>
        <fullName evidence="3">Flagellar M-ring protein FliF</fullName>
    </recommendedName>
</protein>
<reference evidence="1" key="2">
    <citation type="submission" date="2021-08" db="EMBL/GenBank/DDBJ databases">
        <authorList>
            <person name="Tani A."/>
            <person name="Ola A."/>
            <person name="Ogura Y."/>
            <person name="Katsura K."/>
            <person name="Hayashi T."/>
        </authorList>
    </citation>
    <scope>NUCLEOTIDE SEQUENCE</scope>
    <source>
        <strain evidence="1">DSM 22415</strain>
    </source>
</reference>
<gene>
    <name evidence="1" type="ORF">IFDJLNFL_3844</name>
</gene>
<organism evidence="1 2">
    <name type="scientific">Methylobacterium dankookense</name>
    <dbReference type="NCBI Taxonomy" id="560405"/>
    <lineage>
        <taxon>Bacteria</taxon>
        <taxon>Pseudomonadati</taxon>
        <taxon>Pseudomonadota</taxon>
        <taxon>Alphaproteobacteria</taxon>
        <taxon>Hyphomicrobiales</taxon>
        <taxon>Methylobacteriaceae</taxon>
        <taxon>Methylobacterium</taxon>
    </lineage>
</organism>
<evidence type="ECO:0000313" key="2">
    <source>
        <dbReference type="Proteomes" id="UP001055303"/>
    </source>
</evidence>
<evidence type="ECO:0000313" key="1">
    <source>
        <dbReference type="EMBL" id="GJD57931.1"/>
    </source>
</evidence>
<keyword evidence="2" id="KW-1185">Reference proteome</keyword>
<accession>A0ABQ4RJF0</accession>
<name>A0ABQ4RJF0_9HYPH</name>